<reference evidence="2 3" key="1">
    <citation type="submission" date="2024-02" db="EMBL/GenBank/DDBJ databases">
        <title>de novo genome assembly of Solanum bulbocastanum strain 11H21.</title>
        <authorList>
            <person name="Hosaka A.J."/>
        </authorList>
    </citation>
    <scope>NUCLEOTIDE SEQUENCE [LARGE SCALE GENOMIC DNA]</scope>
    <source>
        <tissue evidence="2">Young leaves</tissue>
    </source>
</reference>
<name>A0AAN8TRY0_SOLBU</name>
<dbReference type="PANTHER" id="PTHR37616">
    <property type="entry name" value="BZIP TRANSCRIPTION FACTOR 60-LIKE"/>
    <property type="match status" value="1"/>
</dbReference>
<dbReference type="AlphaFoldDB" id="A0AAN8TRY0"/>
<accession>A0AAN8TRY0</accession>
<protein>
    <submittedName>
        <fullName evidence="2">Uncharacterized protein</fullName>
    </submittedName>
</protein>
<dbReference type="EMBL" id="JBANQN010000004">
    <property type="protein sequence ID" value="KAK6791899.1"/>
    <property type="molecule type" value="Genomic_DNA"/>
</dbReference>
<organism evidence="2 3">
    <name type="scientific">Solanum bulbocastanum</name>
    <name type="common">Wild potato</name>
    <dbReference type="NCBI Taxonomy" id="147425"/>
    <lineage>
        <taxon>Eukaryota</taxon>
        <taxon>Viridiplantae</taxon>
        <taxon>Streptophyta</taxon>
        <taxon>Embryophyta</taxon>
        <taxon>Tracheophyta</taxon>
        <taxon>Spermatophyta</taxon>
        <taxon>Magnoliopsida</taxon>
        <taxon>eudicotyledons</taxon>
        <taxon>Gunneridae</taxon>
        <taxon>Pentapetalae</taxon>
        <taxon>asterids</taxon>
        <taxon>lamiids</taxon>
        <taxon>Solanales</taxon>
        <taxon>Solanaceae</taxon>
        <taxon>Solanoideae</taxon>
        <taxon>Solaneae</taxon>
        <taxon>Solanum</taxon>
    </lineage>
</organism>
<evidence type="ECO:0000313" key="2">
    <source>
        <dbReference type="EMBL" id="KAK6791899.1"/>
    </source>
</evidence>
<proteinExistence type="predicted"/>
<sequence length="89" mass="9672">MMLFGGLIPLLKLRYGGIREPSMGGESFVSGFYVKHHGRVLTIDGPVNETGYSGKYDGKDHSSHYGRGGQGESNQKNTNKAVDEFVHVG</sequence>
<keyword evidence="3" id="KW-1185">Reference proteome</keyword>
<evidence type="ECO:0000313" key="3">
    <source>
        <dbReference type="Proteomes" id="UP001371456"/>
    </source>
</evidence>
<feature type="region of interest" description="Disordered" evidence="1">
    <location>
        <begin position="51"/>
        <end position="89"/>
    </location>
</feature>
<gene>
    <name evidence="2" type="ORF">RDI58_010980</name>
</gene>
<comment type="caution">
    <text evidence="2">The sequence shown here is derived from an EMBL/GenBank/DDBJ whole genome shotgun (WGS) entry which is preliminary data.</text>
</comment>
<dbReference type="PANTHER" id="PTHR37616:SF3">
    <property type="entry name" value="BZIP DOMAIN-CONTAINING PROTEIN"/>
    <property type="match status" value="1"/>
</dbReference>
<dbReference type="Proteomes" id="UP001371456">
    <property type="component" value="Unassembled WGS sequence"/>
</dbReference>
<evidence type="ECO:0000256" key="1">
    <source>
        <dbReference type="SAM" id="MobiDB-lite"/>
    </source>
</evidence>